<dbReference type="Proteomes" id="UP000031572">
    <property type="component" value="Unassembled WGS sequence"/>
</dbReference>
<dbReference type="EMBL" id="JWJG01000028">
    <property type="protein sequence ID" value="KIF83291.1"/>
    <property type="molecule type" value="Genomic_DNA"/>
</dbReference>
<comment type="caution">
    <text evidence="1">The sequence shown here is derived from an EMBL/GenBank/DDBJ whole genome shotgun (WGS) entry which is preliminary data.</text>
</comment>
<dbReference type="STRING" id="709839.TSA66_24605"/>
<name>A0A0C2BZ45_9BURK</name>
<protein>
    <submittedName>
        <fullName evidence="1">Uncharacterized protein</fullName>
    </submittedName>
</protein>
<dbReference type="RefSeq" id="WP_157691784.1">
    <property type="nucleotide sequence ID" value="NZ_JWJG01000028.1"/>
</dbReference>
<proteinExistence type="predicted"/>
<dbReference type="AlphaFoldDB" id="A0A0C2BZ45"/>
<accession>A0A0C2BZ45</accession>
<sequence>MFFLNETRNQRFDGHINVTVGDQMHTLEADRFELVEGDTRHIGDGDQLYSELWKATPEEPEEPGTSAAFDSVHVTITRLNDGPYEFAGPAEVIGAPAREVEVADELELLPPDEQGPGVDPY</sequence>
<keyword evidence="2" id="KW-1185">Reference proteome</keyword>
<evidence type="ECO:0000313" key="2">
    <source>
        <dbReference type="Proteomes" id="UP000031572"/>
    </source>
</evidence>
<dbReference type="OrthoDB" id="9909495at2"/>
<organism evidence="1 2">
    <name type="scientific">Noviherbaspirillum autotrophicum</name>
    <dbReference type="NCBI Taxonomy" id="709839"/>
    <lineage>
        <taxon>Bacteria</taxon>
        <taxon>Pseudomonadati</taxon>
        <taxon>Pseudomonadota</taxon>
        <taxon>Betaproteobacteria</taxon>
        <taxon>Burkholderiales</taxon>
        <taxon>Oxalobacteraceae</taxon>
        <taxon>Noviherbaspirillum</taxon>
    </lineage>
</organism>
<evidence type="ECO:0000313" key="1">
    <source>
        <dbReference type="EMBL" id="KIF83291.1"/>
    </source>
</evidence>
<gene>
    <name evidence="1" type="ORF">TSA66_24605</name>
</gene>
<reference evidence="1 2" key="1">
    <citation type="submission" date="2014-12" db="EMBL/GenBank/DDBJ databases">
        <title>Denitrispirillum autotrophicum gen. nov., sp. nov., Denitrifying, Facultatively Autotrophic Bacteria Isolated from Rice Paddy Soil.</title>
        <authorList>
            <person name="Ishii S."/>
            <person name="Ashida N."/>
            <person name="Ohno H."/>
            <person name="Otsuka S."/>
            <person name="Yokota A."/>
            <person name="Senoo K."/>
        </authorList>
    </citation>
    <scope>NUCLEOTIDE SEQUENCE [LARGE SCALE GENOMIC DNA]</scope>
    <source>
        <strain evidence="1 2">TSA66</strain>
    </source>
</reference>